<dbReference type="AlphaFoldDB" id="A0A9X0CTI3"/>
<sequence>MAWDPFGERLAVIFKDEEKQAQELVAVFKTRLKPTFEVMPSGFVRGPPNTVPELVTFQQDFKKGALLTVCWSDGSISFIPLLFSPSPLIDSPCQFENGTFANSLS</sequence>
<comment type="caution">
    <text evidence="1">The sequence shown here is derived from an EMBL/GenBank/DDBJ whole genome shotgun (WGS) entry which is preliminary data.</text>
</comment>
<name>A0A9X0CTI3_9CNID</name>
<evidence type="ECO:0000313" key="1">
    <source>
        <dbReference type="EMBL" id="KAJ7375507.1"/>
    </source>
</evidence>
<dbReference type="EMBL" id="MU826826">
    <property type="protein sequence ID" value="KAJ7375507.1"/>
    <property type="molecule type" value="Genomic_DNA"/>
</dbReference>
<organism evidence="1 2">
    <name type="scientific">Desmophyllum pertusum</name>
    <dbReference type="NCBI Taxonomy" id="174260"/>
    <lineage>
        <taxon>Eukaryota</taxon>
        <taxon>Metazoa</taxon>
        <taxon>Cnidaria</taxon>
        <taxon>Anthozoa</taxon>
        <taxon>Hexacorallia</taxon>
        <taxon>Scleractinia</taxon>
        <taxon>Caryophylliina</taxon>
        <taxon>Caryophylliidae</taxon>
        <taxon>Desmophyllum</taxon>
    </lineage>
</organism>
<protein>
    <submittedName>
        <fullName evidence="1">Uncharacterized protein</fullName>
    </submittedName>
</protein>
<dbReference type="InterPro" id="IPR045139">
    <property type="entry name" value="Aladin"/>
</dbReference>
<dbReference type="GO" id="GO:0005643">
    <property type="term" value="C:nuclear pore"/>
    <property type="evidence" value="ECO:0007669"/>
    <property type="project" value="TreeGrafter"/>
</dbReference>
<accession>A0A9X0CTI3</accession>
<dbReference type="PANTHER" id="PTHR14494:SF0">
    <property type="entry name" value="ALADIN"/>
    <property type="match status" value="1"/>
</dbReference>
<dbReference type="GO" id="GO:0006913">
    <property type="term" value="P:nucleocytoplasmic transport"/>
    <property type="evidence" value="ECO:0007669"/>
    <property type="project" value="TreeGrafter"/>
</dbReference>
<dbReference type="Proteomes" id="UP001163046">
    <property type="component" value="Unassembled WGS sequence"/>
</dbReference>
<dbReference type="PANTHER" id="PTHR14494">
    <property type="entry name" value="ALADIN/ADRACALIN/AAAS"/>
    <property type="match status" value="1"/>
</dbReference>
<gene>
    <name evidence="1" type="ORF">OS493_002281</name>
</gene>
<dbReference type="OrthoDB" id="411991at2759"/>
<proteinExistence type="predicted"/>
<reference evidence="1" key="1">
    <citation type="submission" date="2023-01" db="EMBL/GenBank/DDBJ databases">
        <title>Genome assembly of the deep-sea coral Lophelia pertusa.</title>
        <authorList>
            <person name="Herrera S."/>
            <person name="Cordes E."/>
        </authorList>
    </citation>
    <scope>NUCLEOTIDE SEQUENCE</scope>
    <source>
        <strain evidence="1">USNM1676648</strain>
        <tissue evidence="1">Polyp</tissue>
    </source>
</reference>
<keyword evidence="2" id="KW-1185">Reference proteome</keyword>
<evidence type="ECO:0000313" key="2">
    <source>
        <dbReference type="Proteomes" id="UP001163046"/>
    </source>
</evidence>